<dbReference type="EMBL" id="JAYKXP010000129">
    <property type="protein sequence ID" value="KAK7024255.1"/>
    <property type="molecule type" value="Genomic_DNA"/>
</dbReference>
<dbReference type="InterPro" id="IPR008040">
    <property type="entry name" value="Hydant_A_N"/>
</dbReference>
<protein>
    <recommendedName>
        <fullName evidence="1">Hydantoinase/oxoprolinase N-terminal domain-containing protein</fullName>
    </recommendedName>
</protein>
<evidence type="ECO:0000313" key="3">
    <source>
        <dbReference type="Proteomes" id="UP001383192"/>
    </source>
</evidence>
<evidence type="ECO:0000259" key="1">
    <source>
        <dbReference type="Pfam" id="PF05378"/>
    </source>
</evidence>
<sequence length="283" mass="30895">MLKSTQKVLPSVTVGTTHFINAIHVLHLSPYFVFVVRFLTLFLLQSIGPSDLRSIICAYCGFLDGGFEIDGQIIRDVNEDQVRGECEKIRAAGIRSVVVNGIFAPAANGSRSIIRKRKLFFPRKLTISAVANLGFIERENAAILNASILAFARHTISQFQAAIHRRLQLSCPGSLTQNDGTILQAADAARLPIRTFNGGPTNSMCGAGFLVKGAGSGEANSNRESMLVVDTCGTTTGWSFPSSSRSAQFTYYNRRRYVASKWSSATSSGNNRDCWRSDELFVS</sequence>
<dbReference type="Proteomes" id="UP001383192">
    <property type="component" value="Unassembled WGS sequence"/>
</dbReference>
<dbReference type="AlphaFoldDB" id="A0AAW0BF55"/>
<organism evidence="2 3">
    <name type="scientific">Paramarasmius palmivorus</name>
    <dbReference type="NCBI Taxonomy" id="297713"/>
    <lineage>
        <taxon>Eukaryota</taxon>
        <taxon>Fungi</taxon>
        <taxon>Dikarya</taxon>
        <taxon>Basidiomycota</taxon>
        <taxon>Agaricomycotina</taxon>
        <taxon>Agaricomycetes</taxon>
        <taxon>Agaricomycetidae</taxon>
        <taxon>Agaricales</taxon>
        <taxon>Marasmiineae</taxon>
        <taxon>Marasmiaceae</taxon>
        <taxon>Paramarasmius</taxon>
    </lineage>
</organism>
<reference evidence="2 3" key="1">
    <citation type="submission" date="2024-01" db="EMBL/GenBank/DDBJ databases">
        <title>A draft genome for a cacao thread blight-causing isolate of Paramarasmius palmivorus.</title>
        <authorList>
            <person name="Baruah I.K."/>
            <person name="Bukari Y."/>
            <person name="Amoako-Attah I."/>
            <person name="Meinhardt L.W."/>
            <person name="Bailey B.A."/>
            <person name="Cohen S.P."/>
        </authorList>
    </citation>
    <scope>NUCLEOTIDE SEQUENCE [LARGE SCALE GENOMIC DNA]</scope>
    <source>
        <strain evidence="2 3">GH-12</strain>
    </source>
</reference>
<dbReference type="GO" id="GO:0016787">
    <property type="term" value="F:hydrolase activity"/>
    <property type="evidence" value="ECO:0007669"/>
    <property type="project" value="InterPro"/>
</dbReference>
<name>A0AAW0BF55_9AGAR</name>
<dbReference type="InterPro" id="IPR045079">
    <property type="entry name" value="Oxoprolinase-like"/>
</dbReference>
<dbReference type="PANTHER" id="PTHR11365">
    <property type="entry name" value="5-OXOPROLINASE RELATED"/>
    <property type="match status" value="1"/>
</dbReference>
<evidence type="ECO:0000313" key="2">
    <source>
        <dbReference type="EMBL" id="KAK7024255.1"/>
    </source>
</evidence>
<comment type="caution">
    <text evidence="2">The sequence shown here is derived from an EMBL/GenBank/DDBJ whole genome shotgun (WGS) entry which is preliminary data.</text>
</comment>
<proteinExistence type="predicted"/>
<gene>
    <name evidence="2" type="ORF">VNI00_016472</name>
</gene>
<keyword evidence="3" id="KW-1185">Reference proteome</keyword>
<accession>A0AAW0BF55</accession>
<dbReference type="PANTHER" id="PTHR11365:SF10">
    <property type="entry name" value="HYDANTOINASE_OXOPROLINASE"/>
    <property type="match status" value="1"/>
</dbReference>
<feature type="domain" description="Hydantoinase/oxoprolinase N-terminal" evidence="1">
    <location>
        <begin position="11"/>
        <end position="108"/>
    </location>
</feature>
<dbReference type="Pfam" id="PF05378">
    <property type="entry name" value="Hydant_A_N"/>
    <property type="match status" value="1"/>
</dbReference>